<accession>A0A383WMV2</accession>
<dbReference type="InterPro" id="IPR019734">
    <property type="entry name" value="TPR_rpt"/>
</dbReference>
<dbReference type="PROSITE" id="PS50005">
    <property type="entry name" value="TPR"/>
    <property type="match status" value="1"/>
</dbReference>
<dbReference type="InterPro" id="IPR011990">
    <property type="entry name" value="TPR-like_helical_dom_sf"/>
</dbReference>
<name>A0A383WMV2_TETOB</name>
<feature type="repeat" description="TPR" evidence="1">
    <location>
        <begin position="83"/>
        <end position="116"/>
    </location>
</feature>
<evidence type="ECO:0000256" key="2">
    <source>
        <dbReference type="SAM" id="Coils"/>
    </source>
</evidence>
<sequence>MEPAAKRANTGNKTPSPLSLFRQAVKLVKQQQPLCADVSADSLIEQKLQQSIQALGNSVKDSDTAAHSLDLELCLDEPAFLLASTHLQLGLLYRRQDRLQEAVQQLQHSLKYFPRFVAAHSALGQVLKASAASQDELQQAEAHLQRAIAAAEQLAGQQDGLLLESNKACAAEAEAADAARSALAMLLCQSGREAQAAVHLAALGFKFRLSSEVLQYALPSSTPTAAAEQSSQGGASDFLLQVLDAALPQQLLLHLQQVFAPAAPFWREHSYGRVGYFSYFFRLDEPQSSSMHQLAHHLRQLALEYCPAAAGAQYAEFWAHCRRHSSGHQLHYDSDDEGQGGVRNPIFTSVLYLARNTASASSTSSSINKDAPDAPDAAALNSIPAEQQQAQQHFVGGPTLVTDQLLGGPLATKGWLAYPATNRFVMFDGKYLHGVIPGRGPAPAADGRRTTLMMAFWKELKCRTPPGTGVGACMHMPPVGADSSSSLEWPKALAARADGWGSCYPVPVQCVVPVSSVWQPVSGKTAAAAASYDVCYQGF</sequence>
<dbReference type="SMART" id="SM00028">
    <property type="entry name" value="TPR"/>
    <property type="match status" value="2"/>
</dbReference>
<evidence type="ECO:0000313" key="3">
    <source>
        <dbReference type="EMBL" id="SZX78593.1"/>
    </source>
</evidence>
<evidence type="ECO:0000313" key="4">
    <source>
        <dbReference type="Proteomes" id="UP000256970"/>
    </source>
</evidence>
<dbReference type="SUPFAM" id="SSF48452">
    <property type="entry name" value="TPR-like"/>
    <property type="match status" value="1"/>
</dbReference>
<dbReference type="Gene3D" id="1.25.40.10">
    <property type="entry name" value="Tetratricopeptide repeat domain"/>
    <property type="match status" value="1"/>
</dbReference>
<gene>
    <name evidence="3" type="ORF">BQ4739_LOCUS18914</name>
</gene>
<keyword evidence="1" id="KW-0802">TPR repeat</keyword>
<evidence type="ECO:0000256" key="1">
    <source>
        <dbReference type="PROSITE-ProRule" id="PRU00339"/>
    </source>
</evidence>
<dbReference type="EMBL" id="FNXT01001326">
    <property type="protein sequence ID" value="SZX78593.1"/>
    <property type="molecule type" value="Genomic_DNA"/>
</dbReference>
<keyword evidence="2" id="KW-0175">Coiled coil</keyword>
<reference evidence="3 4" key="1">
    <citation type="submission" date="2016-10" db="EMBL/GenBank/DDBJ databases">
        <authorList>
            <person name="Cai Z."/>
        </authorList>
    </citation>
    <scope>NUCLEOTIDE SEQUENCE [LARGE SCALE GENOMIC DNA]</scope>
</reference>
<proteinExistence type="predicted"/>
<feature type="coiled-coil region" evidence="2">
    <location>
        <begin position="130"/>
        <end position="157"/>
    </location>
</feature>
<dbReference type="AlphaFoldDB" id="A0A383WMV2"/>
<organism evidence="3 4">
    <name type="scientific">Tetradesmus obliquus</name>
    <name type="common">Green alga</name>
    <name type="synonym">Acutodesmus obliquus</name>
    <dbReference type="NCBI Taxonomy" id="3088"/>
    <lineage>
        <taxon>Eukaryota</taxon>
        <taxon>Viridiplantae</taxon>
        <taxon>Chlorophyta</taxon>
        <taxon>core chlorophytes</taxon>
        <taxon>Chlorophyceae</taxon>
        <taxon>CS clade</taxon>
        <taxon>Sphaeropleales</taxon>
        <taxon>Scenedesmaceae</taxon>
        <taxon>Tetradesmus</taxon>
    </lineage>
</organism>
<dbReference type="Proteomes" id="UP000256970">
    <property type="component" value="Unassembled WGS sequence"/>
</dbReference>
<keyword evidence="4" id="KW-1185">Reference proteome</keyword>
<protein>
    <submittedName>
        <fullName evidence="3">Uncharacterized protein</fullName>
    </submittedName>
</protein>